<dbReference type="InterPro" id="IPR008042">
    <property type="entry name" value="Retrotrans_Pao"/>
</dbReference>
<dbReference type="PANTHER" id="PTHR47331">
    <property type="entry name" value="PHD-TYPE DOMAIN-CONTAINING PROTEIN"/>
    <property type="match status" value="1"/>
</dbReference>
<reference evidence="1" key="1">
    <citation type="submission" date="2019-08" db="EMBL/GenBank/DDBJ databases">
        <title>The genome of the North American firefly Photinus pyralis.</title>
        <authorList>
            <consortium name="Photinus pyralis genome working group"/>
            <person name="Fallon T.R."/>
            <person name="Sander Lower S.E."/>
            <person name="Weng J.-K."/>
        </authorList>
    </citation>
    <scope>NUCLEOTIDE SEQUENCE</scope>
    <source>
        <strain evidence="1">TRF0915ILg1</strain>
        <tissue evidence="1">Whole body</tissue>
    </source>
</reference>
<dbReference type="EMBL" id="VTPC01090848">
    <property type="protein sequence ID" value="KAF2881195.1"/>
    <property type="molecule type" value="Genomic_DNA"/>
</dbReference>
<dbReference type="Pfam" id="PF05380">
    <property type="entry name" value="Peptidase_A17"/>
    <property type="match status" value="1"/>
</dbReference>
<gene>
    <name evidence="1" type="ORF">ILUMI_24979</name>
</gene>
<accession>A0A8K0C5E7</accession>
<evidence type="ECO:0000313" key="1">
    <source>
        <dbReference type="EMBL" id="KAF2881195.1"/>
    </source>
</evidence>
<dbReference type="OrthoDB" id="8052806at2759"/>
<evidence type="ECO:0000313" key="2">
    <source>
        <dbReference type="Proteomes" id="UP000801492"/>
    </source>
</evidence>
<sequence length="409" mass="46072">METKVQNNRDTNSRDHVIQVVMVQDYDDLIYDNNNNNKVEVSPDDLNDFFCTVAEKITSSIPSGHNKNISNLAYHTQNFFLGPTDVPEVRQTIMSIQNKSAAGLDNKSAVVTPIFKTGDYIKELVKEYNKTQTDIESLQFSGISAASIEALEEETNKERTKIENQYYDILAKIKSLLLKYNLSSLSQEERLKQAHKYKMCQNCLRVNRGKSHNGRTLLDQCSEVNIITIALNKKLKLIPRKIYRLTTVTYGTKPASFLATRVLKQLAIETEPNHPLASKVINNDFYVDDMLTGCNSIKQAILIRDKVTNILASGGFNLCKWASNNSQLLPQNADKSAIIDPDKNGDIKVLGFYWNCKNDKLKFKVDVPTTSVNQRVTKRNILATSAKIFDPLGLINPAVVKAKIFMQGI</sequence>
<dbReference type="AlphaFoldDB" id="A0A8K0C5E7"/>
<proteinExistence type="predicted"/>
<dbReference type="Proteomes" id="UP000801492">
    <property type="component" value="Unassembled WGS sequence"/>
</dbReference>
<protein>
    <recommendedName>
        <fullName evidence="3">Reverse transcriptase domain-containing protein</fullName>
    </recommendedName>
</protein>
<organism evidence="1 2">
    <name type="scientific">Ignelater luminosus</name>
    <name type="common">Cucubano</name>
    <name type="synonym">Pyrophorus luminosus</name>
    <dbReference type="NCBI Taxonomy" id="2038154"/>
    <lineage>
        <taxon>Eukaryota</taxon>
        <taxon>Metazoa</taxon>
        <taxon>Ecdysozoa</taxon>
        <taxon>Arthropoda</taxon>
        <taxon>Hexapoda</taxon>
        <taxon>Insecta</taxon>
        <taxon>Pterygota</taxon>
        <taxon>Neoptera</taxon>
        <taxon>Endopterygota</taxon>
        <taxon>Coleoptera</taxon>
        <taxon>Polyphaga</taxon>
        <taxon>Elateriformia</taxon>
        <taxon>Elateroidea</taxon>
        <taxon>Elateridae</taxon>
        <taxon>Agrypninae</taxon>
        <taxon>Pyrophorini</taxon>
        <taxon>Ignelater</taxon>
    </lineage>
</organism>
<keyword evidence="2" id="KW-1185">Reference proteome</keyword>
<evidence type="ECO:0008006" key="3">
    <source>
        <dbReference type="Google" id="ProtNLM"/>
    </source>
</evidence>
<name>A0A8K0C5E7_IGNLU</name>
<comment type="caution">
    <text evidence="1">The sequence shown here is derived from an EMBL/GenBank/DDBJ whole genome shotgun (WGS) entry which is preliminary data.</text>
</comment>